<sequence>MEAAVRWRRGANGRRSGGRWVFRASPAEPGGKARISVALSRTVFLRRSAPYRWFSAPWTTWRTFKSLLRCLARSGPTPTSSTDHSRTGPSACAVRGLGGKGFGGHRAGGGEVLTGRILRESRDISSSLKNPEIHQHDAASAREAPDDQRRKPRPLPPLVSTVRRLSLGAPGARSRSPVRILPVKDAFLSGKVDV</sequence>
<dbReference type="Proteomes" id="UP001153269">
    <property type="component" value="Unassembled WGS sequence"/>
</dbReference>
<name>A0A9N7YEZ4_PLEPL</name>
<comment type="caution">
    <text evidence="2">The sequence shown here is derived from an EMBL/GenBank/DDBJ whole genome shotgun (WGS) entry which is preliminary data.</text>
</comment>
<evidence type="ECO:0000256" key="1">
    <source>
        <dbReference type="SAM" id="MobiDB-lite"/>
    </source>
</evidence>
<dbReference type="AlphaFoldDB" id="A0A9N7YEZ4"/>
<proteinExistence type="predicted"/>
<accession>A0A9N7YEZ4</accession>
<dbReference type="EMBL" id="CADEAL010000644">
    <property type="protein sequence ID" value="CAB1423258.1"/>
    <property type="molecule type" value="Genomic_DNA"/>
</dbReference>
<evidence type="ECO:0000313" key="2">
    <source>
        <dbReference type="EMBL" id="CAB1423258.1"/>
    </source>
</evidence>
<feature type="compositionally biased region" description="Basic and acidic residues" evidence="1">
    <location>
        <begin position="131"/>
        <end position="149"/>
    </location>
</feature>
<feature type="region of interest" description="Disordered" evidence="1">
    <location>
        <begin position="125"/>
        <end position="176"/>
    </location>
</feature>
<evidence type="ECO:0000313" key="3">
    <source>
        <dbReference type="Proteomes" id="UP001153269"/>
    </source>
</evidence>
<protein>
    <submittedName>
        <fullName evidence="2">Uncharacterized protein</fullName>
    </submittedName>
</protein>
<organism evidence="2 3">
    <name type="scientific">Pleuronectes platessa</name>
    <name type="common">European plaice</name>
    <dbReference type="NCBI Taxonomy" id="8262"/>
    <lineage>
        <taxon>Eukaryota</taxon>
        <taxon>Metazoa</taxon>
        <taxon>Chordata</taxon>
        <taxon>Craniata</taxon>
        <taxon>Vertebrata</taxon>
        <taxon>Euteleostomi</taxon>
        <taxon>Actinopterygii</taxon>
        <taxon>Neopterygii</taxon>
        <taxon>Teleostei</taxon>
        <taxon>Neoteleostei</taxon>
        <taxon>Acanthomorphata</taxon>
        <taxon>Carangaria</taxon>
        <taxon>Pleuronectiformes</taxon>
        <taxon>Pleuronectoidei</taxon>
        <taxon>Pleuronectidae</taxon>
        <taxon>Pleuronectes</taxon>
    </lineage>
</organism>
<gene>
    <name evidence="2" type="ORF">PLEPLA_LOCUS11176</name>
</gene>
<reference evidence="2" key="1">
    <citation type="submission" date="2020-03" db="EMBL/GenBank/DDBJ databases">
        <authorList>
            <person name="Weist P."/>
        </authorList>
    </citation>
    <scope>NUCLEOTIDE SEQUENCE</scope>
</reference>
<keyword evidence="3" id="KW-1185">Reference proteome</keyword>